<feature type="domain" description="HTH crp-type" evidence="5">
    <location>
        <begin position="141"/>
        <end position="215"/>
    </location>
</feature>
<dbReference type="PROSITE" id="PS50042">
    <property type="entry name" value="CNMP_BINDING_3"/>
    <property type="match status" value="1"/>
</dbReference>
<evidence type="ECO:0000313" key="7">
    <source>
        <dbReference type="Proteomes" id="UP000033202"/>
    </source>
</evidence>
<dbReference type="InterPro" id="IPR012318">
    <property type="entry name" value="HTH_CRP"/>
</dbReference>
<keyword evidence="1" id="KW-0805">Transcription regulation</keyword>
<dbReference type="InterPro" id="IPR036390">
    <property type="entry name" value="WH_DNA-bd_sf"/>
</dbReference>
<keyword evidence="2" id="KW-0238">DNA-binding</keyword>
<dbReference type="CDD" id="cd00038">
    <property type="entry name" value="CAP_ED"/>
    <property type="match status" value="1"/>
</dbReference>
<dbReference type="STRING" id="1219043.SCH01S_15_01050"/>
<dbReference type="GO" id="GO:0003700">
    <property type="term" value="F:DNA-binding transcription factor activity"/>
    <property type="evidence" value="ECO:0007669"/>
    <property type="project" value="TreeGrafter"/>
</dbReference>
<evidence type="ECO:0000256" key="3">
    <source>
        <dbReference type="ARBA" id="ARBA00023163"/>
    </source>
</evidence>
<dbReference type="PANTHER" id="PTHR24567:SF68">
    <property type="entry name" value="DNA-BINDING TRANSCRIPTIONAL DUAL REGULATOR CRP"/>
    <property type="match status" value="1"/>
</dbReference>
<dbReference type="InterPro" id="IPR014710">
    <property type="entry name" value="RmlC-like_jellyroll"/>
</dbReference>
<dbReference type="PANTHER" id="PTHR24567">
    <property type="entry name" value="CRP FAMILY TRANSCRIPTIONAL REGULATORY PROTEIN"/>
    <property type="match status" value="1"/>
</dbReference>
<dbReference type="Pfam" id="PF00027">
    <property type="entry name" value="cNMP_binding"/>
    <property type="match status" value="1"/>
</dbReference>
<dbReference type="RefSeq" id="WP_046347309.1">
    <property type="nucleotide sequence ID" value="NZ_BBWU01000015.1"/>
</dbReference>
<evidence type="ECO:0000256" key="2">
    <source>
        <dbReference type="ARBA" id="ARBA00023125"/>
    </source>
</evidence>
<dbReference type="PROSITE" id="PS51063">
    <property type="entry name" value="HTH_CRP_2"/>
    <property type="match status" value="1"/>
</dbReference>
<comment type="caution">
    <text evidence="6">The sequence shown here is derived from an EMBL/GenBank/DDBJ whole genome shotgun (WGS) entry which is preliminary data.</text>
</comment>
<dbReference type="AlphaFoldDB" id="A0A0E9MMY0"/>
<dbReference type="SMART" id="SM00100">
    <property type="entry name" value="cNMP"/>
    <property type="match status" value="1"/>
</dbReference>
<evidence type="ECO:0000259" key="5">
    <source>
        <dbReference type="PROSITE" id="PS51063"/>
    </source>
</evidence>
<reference evidence="6 7" key="1">
    <citation type="submission" date="2015-04" db="EMBL/GenBank/DDBJ databases">
        <title>Whole genome shotgun sequence of Sphingomonas changbaiensis NBRC 104936.</title>
        <authorList>
            <person name="Katano-Makiyama Y."/>
            <person name="Hosoyama A."/>
            <person name="Hashimoto M."/>
            <person name="Noguchi M."/>
            <person name="Tsuchikane K."/>
            <person name="Ohji S."/>
            <person name="Yamazoe A."/>
            <person name="Ichikawa N."/>
            <person name="Kimura A."/>
            <person name="Fujita N."/>
        </authorList>
    </citation>
    <scope>NUCLEOTIDE SEQUENCE [LARGE SCALE GENOMIC DNA]</scope>
    <source>
        <strain evidence="6 7">NBRC 104936</strain>
    </source>
</reference>
<evidence type="ECO:0000259" key="4">
    <source>
        <dbReference type="PROSITE" id="PS50042"/>
    </source>
</evidence>
<dbReference type="GO" id="GO:0005829">
    <property type="term" value="C:cytosol"/>
    <property type="evidence" value="ECO:0007669"/>
    <property type="project" value="TreeGrafter"/>
</dbReference>
<proteinExistence type="predicted"/>
<dbReference type="InterPro" id="IPR018490">
    <property type="entry name" value="cNMP-bd_dom_sf"/>
</dbReference>
<dbReference type="InterPro" id="IPR050397">
    <property type="entry name" value="Env_Response_Regulators"/>
</dbReference>
<dbReference type="Proteomes" id="UP000033202">
    <property type="component" value="Unassembled WGS sequence"/>
</dbReference>
<sequence>MILNGLDRFAGLTPEERRHLGDALTSRAVAPRSSLVDEGSKAGSLYLLAEGWAFRHQTARSGSRQIVGLALPGDFCNLDVLAFGRIDYGVRMLTQGTLLSIERDQALALGVYYPAIAALFAQTAFVENAILTRWTLCLGRLSAQERLAHLLCELAVRRGYGCDRRQARIELPLTQEQLADVLGLTGVHVNRVLQQLRAMGLVAKRGRSVEIFDFPALRAMAGFDPAYLHRDTVGLEAVAA</sequence>
<dbReference type="SUPFAM" id="SSF51206">
    <property type="entry name" value="cAMP-binding domain-like"/>
    <property type="match status" value="1"/>
</dbReference>
<feature type="domain" description="Cyclic nucleotide-binding" evidence="4">
    <location>
        <begin position="8"/>
        <end position="51"/>
    </location>
</feature>
<organism evidence="6 7">
    <name type="scientific">Sphingomonas changbaiensis NBRC 104936</name>
    <dbReference type="NCBI Taxonomy" id="1219043"/>
    <lineage>
        <taxon>Bacteria</taxon>
        <taxon>Pseudomonadati</taxon>
        <taxon>Pseudomonadota</taxon>
        <taxon>Alphaproteobacteria</taxon>
        <taxon>Sphingomonadales</taxon>
        <taxon>Sphingomonadaceae</taxon>
        <taxon>Sphingomonas</taxon>
    </lineage>
</organism>
<dbReference type="Gene3D" id="1.10.10.10">
    <property type="entry name" value="Winged helix-like DNA-binding domain superfamily/Winged helix DNA-binding domain"/>
    <property type="match status" value="1"/>
</dbReference>
<accession>A0A0E9MMY0</accession>
<dbReference type="Pfam" id="PF13545">
    <property type="entry name" value="HTH_Crp_2"/>
    <property type="match status" value="1"/>
</dbReference>
<dbReference type="InterPro" id="IPR036388">
    <property type="entry name" value="WH-like_DNA-bd_sf"/>
</dbReference>
<dbReference type="SMART" id="SM00419">
    <property type="entry name" value="HTH_CRP"/>
    <property type="match status" value="1"/>
</dbReference>
<keyword evidence="3" id="KW-0804">Transcription</keyword>
<dbReference type="InterPro" id="IPR000595">
    <property type="entry name" value="cNMP-bd_dom"/>
</dbReference>
<name>A0A0E9MMY0_9SPHN</name>
<dbReference type="SUPFAM" id="SSF46785">
    <property type="entry name" value="Winged helix' DNA-binding domain"/>
    <property type="match status" value="1"/>
</dbReference>
<dbReference type="OrthoDB" id="6155297at2"/>
<gene>
    <name evidence="6" type="ORF">SCH01S_15_01050</name>
</gene>
<evidence type="ECO:0000313" key="6">
    <source>
        <dbReference type="EMBL" id="GAO38480.1"/>
    </source>
</evidence>
<dbReference type="EMBL" id="BBWU01000015">
    <property type="protein sequence ID" value="GAO38480.1"/>
    <property type="molecule type" value="Genomic_DNA"/>
</dbReference>
<protein>
    <submittedName>
        <fullName evidence="6">Putative CRP/FNR family transcriptional regulator</fullName>
    </submittedName>
</protein>
<dbReference type="GO" id="GO:0003677">
    <property type="term" value="F:DNA binding"/>
    <property type="evidence" value="ECO:0007669"/>
    <property type="project" value="UniProtKB-KW"/>
</dbReference>
<evidence type="ECO:0000256" key="1">
    <source>
        <dbReference type="ARBA" id="ARBA00023015"/>
    </source>
</evidence>
<keyword evidence="7" id="KW-1185">Reference proteome</keyword>
<dbReference type="Gene3D" id="2.60.120.10">
    <property type="entry name" value="Jelly Rolls"/>
    <property type="match status" value="1"/>
</dbReference>